<dbReference type="AlphaFoldDB" id="A0A8J5CKJ7"/>
<sequence length="175" mass="20364">MHLHTLHDLHRCVIGLCGIKKIPVLPIPVYGSNTGTTSHRYQLRYRENYHKLANMGSKWSLLVLHARISRVCRSHNVGCDHYLPRNTRLKDSATVGDKGLKTLEQCSQARSDGLHEIWQCMNRSLKVHITCRKDYTRPSTMEKEKRKLEKETEVNPTRLRCRIPTSYIKKLFVLC</sequence>
<proteinExistence type="predicted"/>
<keyword evidence="2" id="KW-1185">Reference proteome</keyword>
<dbReference type="OrthoDB" id="6753017at2759"/>
<evidence type="ECO:0000313" key="1">
    <source>
        <dbReference type="EMBL" id="KAG0714330.1"/>
    </source>
</evidence>
<gene>
    <name evidence="1" type="ORF">GWK47_014343</name>
</gene>
<protein>
    <submittedName>
        <fullName evidence="1">Uncharacterized protein</fullName>
    </submittedName>
</protein>
<dbReference type="Proteomes" id="UP000770661">
    <property type="component" value="Unassembled WGS sequence"/>
</dbReference>
<accession>A0A8J5CKJ7</accession>
<evidence type="ECO:0000313" key="2">
    <source>
        <dbReference type="Proteomes" id="UP000770661"/>
    </source>
</evidence>
<name>A0A8J5CKJ7_CHIOP</name>
<comment type="caution">
    <text evidence="1">The sequence shown here is derived from an EMBL/GenBank/DDBJ whole genome shotgun (WGS) entry which is preliminary data.</text>
</comment>
<reference evidence="1" key="1">
    <citation type="submission" date="2020-07" db="EMBL/GenBank/DDBJ databases">
        <title>The High-quality genome of the commercially important snow crab, Chionoecetes opilio.</title>
        <authorList>
            <person name="Jeong J.-H."/>
            <person name="Ryu S."/>
        </authorList>
    </citation>
    <scope>NUCLEOTIDE SEQUENCE</scope>
    <source>
        <strain evidence="1">MADBK_172401_WGS</strain>
        <tissue evidence="1">Digestive gland</tissue>
    </source>
</reference>
<organism evidence="1 2">
    <name type="scientific">Chionoecetes opilio</name>
    <name type="common">Atlantic snow crab</name>
    <name type="synonym">Cancer opilio</name>
    <dbReference type="NCBI Taxonomy" id="41210"/>
    <lineage>
        <taxon>Eukaryota</taxon>
        <taxon>Metazoa</taxon>
        <taxon>Ecdysozoa</taxon>
        <taxon>Arthropoda</taxon>
        <taxon>Crustacea</taxon>
        <taxon>Multicrustacea</taxon>
        <taxon>Malacostraca</taxon>
        <taxon>Eumalacostraca</taxon>
        <taxon>Eucarida</taxon>
        <taxon>Decapoda</taxon>
        <taxon>Pleocyemata</taxon>
        <taxon>Brachyura</taxon>
        <taxon>Eubrachyura</taxon>
        <taxon>Majoidea</taxon>
        <taxon>Majidae</taxon>
        <taxon>Chionoecetes</taxon>
    </lineage>
</organism>
<dbReference type="EMBL" id="JACEEZ010020618">
    <property type="protein sequence ID" value="KAG0714330.1"/>
    <property type="molecule type" value="Genomic_DNA"/>
</dbReference>